<keyword evidence="3" id="KW-1185">Reference proteome</keyword>
<dbReference type="EMBL" id="CP039352">
    <property type="protein sequence ID" value="QCE03007.1"/>
    <property type="molecule type" value="Genomic_DNA"/>
</dbReference>
<dbReference type="AlphaFoldDB" id="A0A4D6MSW4"/>
<protein>
    <submittedName>
        <fullName evidence="2">Uncharacterized protein</fullName>
    </submittedName>
</protein>
<dbReference type="Proteomes" id="UP000501690">
    <property type="component" value="Linkage Group LG8"/>
</dbReference>
<evidence type="ECO:0000313" key="3">
    <source>
        <dbReference type="Proteomes" id="UP000501690"/>
    </source>
</evidence>
<sequence length="178" mass="19641">MCLVVGHMMGMELVEFPSATNGRGVLSMLRGLEHVATNHGVGGSNPSSPTTGQKREGFFPLGPRTVEQMSIPNLHRGIDGDSQISQNRMGYDEIEYNRNKDKGNELSTLLNGQSKPFHSELQISESIQSPQVGFEPTTSQLTADRSTTELLRNNGKFDLIEFNSRSQPMTNRNSKFPS</sequence>
<feature type="region of interest" description="Disordered" evidence="1">
    <location>
        <begin position="37"/>
        <end position="56"/>
    </location>
</feature>
<proteinExistence type="predicted"/>
<evidence type="ECO:0000256" key="1">
    <source>
        <dbReference type="SAM" id="MobiDB-lite"/>
    </source>
</evidence>
<evidence type="ECO:0000313" key="2">
    <source>
        <dbReference type="EMBL" id="QCE03007.1"/>
    </source>
</evidence>
<organism evidence="2 3">
    <name type="scientific">Vigna unguiculata</name>
    <name type="common">Cowpea</name>
    <dbReference type="NCBI Taxonomy" id="3917"/>
    <lineage>
        <taxon>Eukaryota</taxon>
        <taxon>Viridiplantae</taxon>
        <taxon>Streptophyta</taxon>
        <taxon>Embryophyta</taxon>
        <taxon>Tracheophyta</taxon>
        <taxon>Spermatophyta</taxon>
        <taxon>Magnoliopsida</taxon>
        <taxon>eudicotyledons</taxon>
        <taxon>Gunneridae</taxon>
        <taxon>Pentapetalae</taxon>
        <taxon>rosids</taxon>
        <taxon>fabids</taxon>
        <taxon>Fabales</taxon>
        <taxon>Fabaceae</taxon>
        <taxon>Papilionoideae</taxon>
        <taxon>50 kb inversion clade</taxon>
        <taxon>NPAAA clade</taxon>
        <taxon>indigoferoid/millettioid clade</taxon>
        <taxon>Phaseoleae</taxon>
        <taxon>Vigna</taxon>
    </lineage>
</organism>
<accession>A0A4D6MSW4</accession>
<reference evidence="2 3" key="1">
    <citation type="submission" date="2019-04" db="EMBL/GenBank/DDBJ databases">
        <title>An improved genome assembly and genetic linkage map for asparagus bean, Vigna unguiculata ssp. sesquipedialis.</title>
        <authorList>
            <person name="Xia Q."/>
            <person name="Zhang R."/>
            <person name="Dong Y."/>
        </authorList>
    </citation>
    <scope>NUCLEOTIDE SEQUENCE [LARGE SCALE GENOMIC DNA]</scope>
    <source>
        <tissue evidence="2">Leaf</tissue>
    </source>
</reference>
<gene>
    <name evidence="2" type="ORF">DEO72_LG8g1024</name>
</gene>
<name>A0A4D6MSW4_VIGUN</name>